<feature type="domain" description="Phage integrase central" evidence="5">
    <location>
        <begin position="100"/>
        <end position="165"/>
    </location>
</feature>
<proteinExistence type="inferred from homology"/>
<evidence type="ECO:0000259" key="5">
    <source>
        <dbReference type="Pfam" id="PF22022"/>
    </source>
</evidence>
<dbReference type="PANTHER" id="PTHR30629:SF2">
    <property type="entry name" value="PROPHAGE INTEGRASE INTS-RELATED"/>
    <property type="match status" value="1"/>
</dbReference>
<comment type="similarity">
    <text evidence="1">Belongs to the 'phage' integrase family.</text>
</comment>
<dbReference type="SUPFAM" id="SSF56349">
    <property type="entry name" value="DNA breaking-rejoining enzymes"/>
    <property type="match status" value="1"/>
</dbReference>
<dbReference type="GO" id="GO:0003677">
    <property type="term" value="F:DNA binding"/>
    <property type="evidence" value="ECO:0007669"/>
    <property type="project" value="UniProtKB-KW"/>
</dbReference>
<dbReference type="InterPro" id="IPR025166">
    <property type="entry name" value="Integrase_DNA_bind_dom"/>
</dbReference>
<name>A0A853FX50_9BURK</name>
<evidence type="ECO:0000256" key="1">
    <source>
        <dbReference type="ARBA" id="ARBA00008857"/>
    </source>
</evidence>
<dbReference type="PANTHER" id="PTHR30629">
    <property type="entry name" value="PROPHAGE INTEGRASE"/>
    <property type="match status" value="1"/>
</dbReference>
<keyword evidence="2" id="KW-0229">DNA integration</keyword>
<evidence type="ECO:0000313" key="6">
    <source>
        <dbReference type="EMBL" id="NYT49173.1"/>
    </source>
</evidence>
<keyword evidence="7" id="KW-1185">Reference proteome</keyword>
<dbReference type="GO" id="GO:0015074">
    <property type="term" value="P:DNA integration"/>
    <property type="evidence" value="ECO:0007669"/>
    <property type="project" value="UniProtKB-KW"/>
</dbReference>
<dbReference type="EMBL" id="JACCEM010000003">
    <property type="protein sequence ID" value="NYT49173.1"/>
    <property type="molecule type" value="Genomic_DNA"/>
</dbReference>
<reference evidence="6 7" key="1">
    <citation type="submission" date="2020-07" db="EMBL/GenBank/DDBJ databases">
        <title>Taxonomic revisions and descriptions of new bacterial species based on genomic comparisons in the high-G+C-content subgroup of the family Alcaligenaceae.</title>
        <authorList>
            <person name="Szabo A."/>
            <person name="Felfoldi T."/>
        </authorList>
    </citation>
    <scope>NUCLEOTIDE SEQUENCE [LARGE SCALE GENOMIC DNA]</scope>
    <source>
        <strain evidence="6 7">LMG 24012</strain>
    </source>
</reference>
<evidence type="ECO:0000313" key="7">
    <source>
        <dbReference type="Proteomes" id="UP000559809"/>
    </source>
</evidence>
<dbReference type="Gene3D" id="1.10.150.130">
    <property type="match status" value="1"/>
</dbReference>
<organism evidence="6 7">
    <name type="scientific">Parapusillimonas granuli</name>
    <dbReference type="NCBI Taxonomy" id="380911"/>
    <lineage>
        <taxon>Bacteria</taxon>
        <taxon>Pseudomonadati</taxon>
        <taxon>Pseudomonadota</taxon>
        <taxon>Betaproteobacteria</taxon>
        <taxon>Burkholderiales</taxon>
        <taxon>Alcaligenaceae</taxon>
        <taxon>Parapusillimonas</taxon>
    </lineage>
</organism>
<dbReference type="Proteomes" id="UP000559809">
    <property type="component" value="Unassembled WGS sequence"/>
</dbReference>
<sequence>MGFLTDLKIRSASPSAKEYLLADGDGLYLRVRATSKSWLYRYESEEKQLKVGLGAYPIVTLAMAREKAREANALRVQGVDLQAARRKQQEQALLAKLNTFELISRAWLKTANKDREWSPGYKSKVTRHLEIHVFPWVGNMAIDSIKPTEIVRCLHRVKDRGTLYFSSLLGRYVRQAEKIHTDDTPVPVLEPGRCKTRTGRL</sequence>
<evidence type="ECO:0000256" key="2">
    <source>
        <dbReference type="ARBA" id="ARBA00022908"/>
    </source>
</evidence>
<dbReference type="InterPro" id="IPR011010">
    <property type="entry name" value="DNA_brk_join_enz"/>
</dbReference>
<comment type="caution">
    <text evidence="6">The sequence shown here is derived from an EMBL/GenBank/DDBJ whole genome shotgun (WGS) entry which is preliminary data.</text>
</comment>
<dbReference type="Pfam" id="PF22022">
    <property type="entry name" value="Phage_int_M"/>
    <property type="match status" value="1"/>
</dbReference>
<evidence type="ECO:0000256" key="3">
    <source>
        <dbReference type="ARBA" id="ARBA00023125"/>
    </source>
</evidence>
<dbReference type="Pfam" id="PF13356">
    <property type="entry name" value="Arm-DNA-bind_3"/>
    <property type="match status" value="1"/>
</dbReference>
<feature type="domain" description="Integrase DNA-binding" evidence="4">
    <location>
        <begin position="4"/>
        <end position="88"/>
    </location>
</feature>
<dbReference type="AlphaFoldDB" id="A0A853FX50"/>
<dbReference type="Gene3D" id="3.30.160.390">
    <property type="entry name" value="Integrase, DNA-binding domain"/>
    <property type="match status" value="1"/>
</dbReference>
<dbReference type="InterPro" id="IPR050808">
    <property type="entry name" value="Phage_Integrase"/>
</dbReference>
<dbReference type="InterPro" id="IPR053876">
    <property type="entry name" value="Phage_int_M"/>
</dbReference>
<dbReference type="InterPro" id="IPR038488">
    <property type="entry name" value="Integrase_DNA-bd_sf"/>
</dbReference>
<accession>A0A853FX50</accession>
<dbReference type="InterPro" id="IPR010998">
    <property type="entry name" value="Integrase_recombinase_N"/>
</dbReference>
<protein>
    <submittedName>
        <fullName evidence="6">Integrase arm-type DNA-binding domain-containing protein</fullName>
    </submittedName>
</protein>
<gene>
    <name evidence="6" type="ORF">H0A72_07590</name>
</gene>
<evidence type="ECO:0000259" key="4">
    <source>
        <dbReference type="Pfam" id="PF13356"/>
    </source>
</evidence>
<keyword evidence="3 6" id="KW-0238">DNA-binding</keyword>